<feature type="transmembrane region" description="Helical" evidence="1">
    <location>
        <begin position="7"/>
        <end position="26"/>
    </location>
</feature>
<sequence>MCGRARMYNVGFAISLVLLIITWFGGDAVAL</sequence>
<dbReference type="EMBL" id="JAGGMS010000001">
    <property type="protein sequence ID" value="MBP2185816.1"/>
    <property type="molecule type" value="Genomic_DNA"/>
</dbReference>
<reference evidence="2 3" key="1">
    <citation type="submission" date="2021-03" db="EMBL/GenBank/DDBJ databases">
        <title>Sequencing the genomes of 1000 actinobacteria strains.</title>
        <authorList>
            <person name="Klenk H.-P."/>
        </authorList>
    </citation>
    <scope>NUCLEOTIDE SEQUENCE [LARGE SCALE GENOMIC DNA]</scope>
    <source>
        <strain evidence="2 3">DSM 45510</strain>
    </source>
</reference>
<proteinExistence type="predicted"/>
<comment type="caution">
    <text evidence="2">The sequence shown here is derived from an EMBL/GenBank/DDBJ whole genome shotgun (WGS) entry which is preliminary data.</text>
</comment>
<keyword evidence="1" id="KW-0812">Transmembrane</keyword>
<keyword evidence="3" id="KW-1185">Reference proteome</keyword>
<name>A0ABS4Q4T5_9PSEU</name>
<protein>
    <submittedName>
        <fullName evidence="2">Uncharacterized protein</fullName>
    </submittedName>
</protein>
<evidence type="ECO:0000256" key="1">
    <source>
        <dbReference type="SAM" id="Phobius"/>
    </source>
</evidence>
<keyword evidence="1" id="KW-1133">Transmembrane helix</keyword>
<organism evidence="2 3">
    <name type="scientific">Amycolatopsis magusensis</name>
    <dbReference type="NCBI Taxonomy" id="882444"/>
    <lineage>
        <taxon>Bacteria</taxon>
        <taxon>Bacillati</taxon>
        <taxon>Actinomycetota</taxon>
        <taxon>Actinomycetes</taxon>
        <taxon>Pseudonocardiales</taxon>
        <taxon>Pseudonocardiaceae</taxon>
        <taxon>Amycolatopsis</taxon>
    </lineage>
</organism>
<evidence type="ECO:0000313" key="3">
    <source>
        <dbReference type="Proteomes" id="UP000741013"/>
    </source>
</evidence>
<dbReference type="Proteomes" id="UP000741013">
    <property type="component" value="Unassembled WGS sequence"/>
</dbReference>
<gene>
    <name evidence="2" type="ORF">JOM49_007342</name>
</gene>
<accession>A0ABS4Q4T5</accession>
<evidence type="ECO:0000313" key="2">
    <source>
        <dbReference type="EMBL" id="MBP2185816.1"/>
    </source>
</evidence>
<keyword evidence="1" id="KW-0472">Membrane</keyword>